<evidence type="ECO:0000313" key="2">
    <source>
        <dbReference type="EMBL" id="KAK8962348.1"/>
    </source>
</evidence>
<sequence length="342" mass="37931">MPKERRSRSVSFDRASPLPSRSSSRRRNSPLPSSSRNPPRSPRPAANDVKEWDETRCPVCMDHPHNAVLLHCTSHEKGCRPFMCDTSYRHSNCLDQYRKALDVSMDETPEASKPRLSCPLCRGIVSGWKVVEAARKHMNAKARSCSTESCGFMGAYSEIRKHARTEHPLIRPSETDPGRQRDWRRLEQQRDLGDLFSTMQSVLGGEDDGLTFLADGGEFGSLIPLPSITLFLVLRFRGTGGLGSSTGWSSARRGSSRSSSPPSSVNFSVASCMAPVHALGVSCVLWKAGMVLRIVLNFIGLAKGENGAGASYCVWPWYFTQTIWAGFGWSLFWMVDLILQCL</sequence>
<keyword evidence="3" id="KW-1185">Reference proteome</keyword>
<reference evidence="2 3" key="1">
    <citation type="journal article" date="2022" name="Nat. Plants">
        <title>Genomes of leafy and leafless Platanthera orchids illuminate the evolution of mycoheterotrophy.</title>
        <authorList>
            <person name="Li M.H."/>
            <person name="Liu K.W."/>
            <person name="Li Z."/>
            <person name="Lu H.C."/>
            <person name="Ye Q.L."/>
            <person name="Zhang D."/>
            <person name="Wang J.Y."/>
            <person name="Li Y.F."/>
            <person name="Zhong Z.M."/>
            <person name="Liu X."/>
            <person name="Yu X."/>
            <person name="Liu D.K."/>
            <person name="Tu X.D."/>
            <person name="Liu B."/>
            <person name="Hao Y."/>
            <person name="Liao X.Y."/>
            <person name="Jiang Y.T."/>
            <person name="Sun W.H."/>
            <person name="Chen J."/>
            <person name="Chen Y.Q."/>
            <person name="Ai Y."/>
            <person name="Zhai J.W."/>
            <person name="Wu S.S."/>
            <person name="Zhou Z."/>
            <person name="Hsiao Y.Y."/>
            <person name="Wu W.L."/>
            <person name="Chen Y.Y."/>
            <person name="Lin Y.F."/>
            <person name="Hsu J.L."/>
            <person name="Li C.Y."/>
            <person name="Wang Z.W."/>
            <person name="Zhao X."/>
            <person name="Zhong W.Y."/>
            <person name="Ma X.K."/>
            <person name="Ma L."/>
            <person name="Huang J."/>
            <person name="Chen G.Z."/>
            <person name="Huang M.Z."/>
            <person name="Huang L."/>
            <person name="Peng D.H."/>
            <person name="Luo Y.B."/>
            <person name="Zou S.Q."/>
            <person name="Chen S.P."/>
            <person name="Lan S."/>
            <person name="Tsai W.C."/>
            <person name="Van de Peer Y."/>
            <person name="Liu Z.J."/>
        </authorList>
    </citation>
    <scope>NUCLEOTIDE SEQUENCE [LARGE SCALE GENOMIC DNA]</scope>
    <source>
        <strain evidence="2">Lor288</strain>
    </source>
</reference>
<dbReference type="PANTHER" id="PTHR31197:SF5">
    <property type="entry name" value="OS01G0612600 PROTEIN"/>
    <property type="match status" value="1"/>
</dbReference>
<dbReference type="PANTHER" id="PTHR31197">
    <property type="entry name" value="OS01G0612600 PROTEIN"/>
    <property type="match status" value="1"/>
</dbReference>
<feature type="region of interest" description="Disordered" evidence="1">
    <location>
        <begin position="242"/>
        <end position="262"/>
    </location>
</feature>
<feature type="compositionally biased region" description="Low complexity" evidence="1">
    <location>
        <begin position="245"/>
        <end position="262"/>
    </location>
</feature>
<organism evidence="2 3">
    <name type="scientific">Platanthera guangdongensis</name>
    <dbReference type="NCBI Taxonomy" id="2320717"/>
    <lineage>
        <taxon>Eukaryota</taxon>
        <taxon>Viridiplantae</taxon>
        <taxon>Streptophyta</taxon>
        <taxon>Embryophyta</taxon>
        <taxon>Tracheophyta</taxon>
        <taxon>Spermatophyta</taxon>
        <taxon>Magnoliopsida</taxon>
        <taxon>Liliopsida</taxon>
        <taxon>Asparagales</taxon>
        <taxon>Orchidaceae</taxon>
        <taxon>Orchidoideae</taxon>
        <taxon>Orchideae</taxon>
        <taxon>Orchidinae</taxon>
        <taxon>Platanthera</taxon>
    </lineage>
</organism>
<accession>A0ABR2MHC7</accession>
<feature type="compositionally biased region" description="Low complexity" evidence="1">
    <location>
        <begin position="29"/>
        <end position="47"/>
    </location>
</feature>
<evidence type="ECO:0000313" key="3">
    <source>
        <dbReference type="Proteomes" id="UP001412067"/>
    </source>
</evidence>
<name>A0ABR2MHC7_9ASPA</name>
<dbReference type="Pfam" id="PF07800">
    <property type="entry name" value="DUF1644"/>
    <property type="match status" value="2"/>
</dbReference>
<dbReference type="Proteomes" id="UP001412067">
    <property type="component" value="Unassembled WGS sequence"/>
</dbReference>
<proteinExistence type="predicted"/>
<dbReference type="EMBL" id="JBBWWR010000008">
    <property type="protein sequence ID" value="KAK8962348.1"/>
    <property type="molecule type" value="Genomic_DNA"/>
</dbReference>
<dbReference type="InterPro" id="IPR013083">
    <property type="entry name" value="Znf_RING/FYVE/PHD"/>
</dbReference>
<dbReference type="InterPro" id="IPR012866">
    <property type="entry name" value="DUF1644"/>
</dbReference>
<gene>
    <name evidence="2" type="ORF">KSP40_PGU006714</name>
</gene>
<comment type="caution">
    <text evidence="2">The sequence shown here is derived from an EMBL/GenBank/DDBJ whole genome shotgun (WGS) entry which is preliminary data.</text>
</comment>
<evidence type="ECO:0000256" key="1">
    <source>
        <dbReference type="SAM" id="MobiDB-lite"/>
    </source>
</evidence>
<dbReference type="Gene3D" id="3.30.40.10">
    <property type="entry name" value="Zinc/RING finger domain, C3HC4 (zinc finger)"/>
    <property type="match status" value="1"/>
</dbReference>
<protein>
    <submittedName>
        <fullName evidence="2">Uncharacterized protein</fullName>
    </submittedName>
</protein>
<feature type="region of interest" description="Disordered" evidence="1">
    <location>
        <begin position="1"/>
        <end position="49"/>
    </location>
</feature>